<protein>
    <submittedName>
        <fullName evidence="3">YdbH domain-containing protein</fullName>
    </submittedName>
</protein>
<keyword evidence="2" id="KW-0472">Membrane</keyword>
<evidence type="ECO:0000313" key="4">
    <source>
        <dbReference type="Proteomes" id="UP000515861"/>
    </source>
</evidence>
<dbReference type="AlphaFoldDB" id="A0A7G9L4H5"/>
<gene>
    <name evidence="3" type="ORF">H8M03_04110</name>
</gene>
<keyword evidence="2" id="KW-1133">Transmembrane helix</keyword>
<dbReference type="KEGG" id="ssau:H8M03_04110"/>
<name>A0A7G9L4H5_9SPHN</name>
<feature type="compositionally biased region" description="Basic and acidic residues" evidence="1">
    <location>
        <begin position="1050"/>
        <end position="1061"/>
    </location>
</feature>
<evidence type="ECO:0000256" key="2">
    <source>
        <dbReference type="SAM" id="Phobius"/>
    </source>
</evidence>
<dbReference type="Proteomes" id="UP000515861">
    <property type="component" value="Chromosome"/>
</dbReference>
<feature type="transmembrane region" description="Helical" evidence="2">
    <location>
        <begin position="24"/>
        <end position="45"/>
    </location>
</feature>
<sequence>MAKGSDESGEVLVVESRARRTRRLISWIALGLVVLVAVALAIAWVQRRPIARNAIQNELAKRGVRAEFTLDRVGLRTQEISNLRIGDPANPDVTARNVRIQMRIKWNGSVDVYRIVARGMRLRGRVYPDGRVSWGELDKLLPPPSGKPFSLPDVAVDVADSSISLRTPWGPLGFAAQGVGNLTGGFKGRFVSSSPGLQTPTCTFSAFRGYGAIEIEARRPHVIGPITAGNLSCPKSNFSIARPRLELDAQFGEAFDSYDAKARLISSQVIAGVNGLAALNGTITIKGKPDDSRGHLEITAQKSRLSSIRADRTVLAGDYKLRLDSGELTLVGKYAANSASLDANLVNGFTGAMMAAKDTPIGPVAVNIARAVGRSAGNFDVAGKLRLVNFRGGGAIRIDDATATTATGGRVQVSGGKGITYYWPSGRIGIDGTIRTAGGGLPNGYLAISSTRSGGYSGVGRFRPYVINGNRLDLSDLRFQAEPNGMTRFAAVATVTGAFSSGQVRGLHVPITGRVGANGGLYVGERCTVVSWDSFSLRDVHLGATRLPICPTGPAILYQPAGGSLTFAAQVSNPRIAGRLGNSPLSVIADRLDFSGAKGFATTNLRARLGDPNSPVQITGARLDGTFAGAGISGSIRDGTAVIGNVPLRMTDINGRWNLHGSDLTIGGGLMVNHIAPEPLFYPLASDNVRFLLRNNLIKATASLRHPDSGTKVTDVTIDHSLNSGSGNALLDVPGLTFGEGLQPEELTRLTEGVVALVQGTITGQGRINWNRAGKVTSTGDFATANTNLAAPFGPVEGLSTNIHFTNLLGLETGPGQVATVRSINPGIIVQDGVIRYQLLPNQLVKIERGEWPFMGGKLILQETILNFGSDTPKRLTFELEGFNSQMFIDSLDFQGLEISGTFDGVLPMIFDDEGGRIVGGRLVSREPGGRFRYTGTKPDAGLVAGVAFDLLSDIRFRNMVIRLDGDLAGEFASRFTIEEISVGGEGGGLISSLVRGAFRNVPIKINLNIAGPFRALIQMAKGFKDPSAVIQPVLPFPLDAPGLVVESRTLRKEEDQERITPIDQIEATPTPPQPNE</sequence>
<keyword evidence="2" id="KW-0812">Transmembrane</keyword>
<evidence type="ECO:0000256" key="1">
    <source>
        <dbReference type="SAM" id="MobiDB-lite"/>
    </source>
</evidence>
<dbReference type="EMBL" id="CP060697">
    <property type="protein sequence ID" value="QNM83524.1"/>
    <property type="molecule type" value="Genomic_DNA"/>
</dbReference>
<dbReference type="InterPro" id="IPR021730">
    <property type="entry name" value="YdbH"/>
</dbReference>
<proteinExistence type="predicted"/>
<keyword evidence="4" id="KW-1185">Reference proteome</keyword>
<dbReference type="Pfam" id="PF11739">
    <property type="entry name" value="YdbH-like"/>
    <property type="match status" value="1"/>
</dbReference>
<organism evidence="3 4">
    <name type="scientific">Sphingomonas sabuli</name>
    <dbReference type="NCBI Taxonomy" id="2764186"/>
    <lineage>
        <taxon>Bacteria</taxon>
        <taxon>Pseudomonadati</taxon>
        <taxon>Pseudomonadota</taxon>
        <taxon>Alphaproteobacteria</taxon>
        <taxon>Sphingomonadales</taxon>
        <taxon>Sphingomonadaceae</taxon>
        <taxon>Sphingomonas</taxon>
    </lineage>
</organism>
<accession>A0A7G9L4H5</accession>
<feature type="region of interest" description="Disordered" evidence="1">
    <location>
        <begin position="1050"/>
        <end position="1077"/>
    </location>
</feature>
<dbReference type="RefSeq" id="WP_187480479.1">
    <property type="nucleotide sequence ID" value="NZ_CP060697.1"/>
</dbReference>
<reference evidence="3 4" key="1">
    <citation type="submission" date="2020-08" db="EMBL/GenBank/DDBJ databases">
        <title>Sphingomonas sp. sand1-3 16S ribosomal RNA gene Genome sequencing and assembly.</title>
        <authorList>
            <person name="Kang M."/>
        </authorList>
    </citation>
    <scope>NUCLEOTIDE SEQUENCE [LARGE SCALE GENOMIC DNA]</scope>
    <source>
        <strain evidence="4">sand1-3</strain>
    </source>
</reference>
<evidence type="ECO:0000313" key="3">
    <source>
        <dbReference type="EMBL" id="QNM83524.1"/>
    </source>
</evidence>